<dbReference type="AlphaFoldDB" id="A0A3R5Y6T8"/>
<dbReference type="Gene3D" id="3.40.220.10">
    <property type="entry name" value="Leucine Aminopeptidase, subunit E, domain 1"/>
    <property type="match status" value="1"/>
</dbReference>
<dbReference type="SMART" id="SM00506">
    <property type="entry name" value="A1pp"/>
    <property type="match status" value="1"/>
</dbReference>
<protein>
    <submittedName>
        <fullName evidence="2">Macro domain-containing protein</fullName>
    </submittedName>
</protein>
<feature type="domain" description="Macro" evidence="1">
    <location>
        <begin position="1"/>
        <end position="177"/>
    </location>
</feature>
<organism evidence="2 3">
    <name type="scientific">Geovibrio thiophilus</name>
    <dbReference type="NCBI Taxonomy" id="139438"/>
    <lineage>
        <taxon>Bacteria</taxon>
        <taxon>Pseudomonadati</taxon>
        <taxon>Deferribacterota</taxon>
        <taxon>Deferribacteres</taxon>
        <taxon>Deferribacterales</taxon>
        <taxon>Geovibrionaceae</taxon>
        <taxon>Geovibrio</taxon>
    </lineage>
</organism>
<dbReference type="RefSeq" id="WP_128466381.1">
    <property type="nucleotide sequence ID" value="NZ_CP035108.1"/>
</dbReference>
<reference evidence="2 3" key="1">
    <citation type="submission" date="2019-01" db="EMBL/GenBank/DDBJ databases">
        <title>Geovibrio thiophilus DSM 11263, complete genome.</title>
        <authorList>
            <person name="Spring S."/>
            <person name="Bunk B."/>
            <person name="Sproer C."/>
        </authorList>
    </citation>
    <scope>NUCLEOTIDE SEQUENCE [LARGE SCALE GENOMIC DNA]</scope>
    <source>
        <strain evidence="2 3">DSM 11263</strain>
    </source>
</reference>
<keyword evidence="3" id="KW-1185">Reference proteome</keyword>
<evidence type="ECO:0000313" key="2">
    <source>
        <dbReference type="EMBL" id="QAR33095.1"/>
    </source>
</evidence>
<gene>
    <name evidence="2" type="ORF">EP073_06660</name>
</gene>
<name>A0A3R5Y6T8_9BACT</name>
<proteinExistence type="predicted"/>
<dbReference type="InterPro" id="IPR002589">
    <property type="entry name" value="Macro_dom"/>
</dbReference>
<dbReference type="CDD" id="cd02907">
    <property type="entry name" value="Macro_Af1521_BAL-like"/>
    <property type="match status" value="1"/>
</dbReference>
<dbReference type="KEGG" id="gtl:EP073_06660"/>
<dbReference type="PANTHER" id="PTHR11106:SF111">
    <property type="entry name" value="MACRO DOMAIN-CONTAINING PROTEIN"/>
    <property type="match status" value="1"/>
</dbReference>
<dbReference type="OrthoDB" id="6194521at2"/>
<dbReference type="InterPro" id="IPR043472">
    <property type="entry name" value="Macro_dom-like"/>
</dbReference>
<dbReference type="PROSITE" id="PS51154">
    <property type="entry name" value="MACRO"/>
    <property type="match status" value="1"/>
</dbReference>
<evidence type="ECO:0000313" key="3">
    <source>
        <dbReference type="Proteomes" id="UP000287502"/>
    </source>
</evidence>
<accession>A0A3R5Y6T8</accession>
<dbReference type="Pfam" id="PF01661">
    <property type="entry name" value="Macro"/>
    <property type="match status" value="1"/>
</dbReference>
<dbReference type="Proteomes" id="UP000287502">
    <property type="component" value="Chromosome"/>
</dbReference>
<dbReference type="PANTHER" id="PTHR11106">
    <property type="entry name" value="GANGLIOSIDE INDUCED DIFFERENTIATION ASSOCIATED PROTEIN 2-RELATED"/>
    <property type="match status" value="1"/>
</dbReference>
<dbReference type="SUPFAM" id="SSF52949">
    <property type="entry name" value="Macro domain-like"/>
    <property type="match status" value="1"/>
</dbReference>
<dbReference type="EMBL" id="CP035108">
    <property type="protein sequence ID" value="QAR33095.1"/>
    <property type="molecule type" value="Genomic_DNA"/>
</dbReference>
<evidence type="ECO:0000259" key="1">
    <source>
        <dbReference type="PROSITE" id="PS51154"/>
    </source>
</evidence>
<sequence length="177" mass="18293">MLKILVNGVTLGLIKGDITETDTDAIVNAANTNLKLGTGVAGAIKAKGGESIQKECDAIGYCPLGSAVITGGGDLKVKFVIHAVGPRYGIDPAPDKNLYGAVFSSLMTAETKGLTSISLPAISMGINGFPEDEAAGIIIKAITDFAEHSPETLKKIVICLFSDKDLAIFEKAAAKKS</sequence>